<dbReference type="Pfam" id="PF13181">
    <property type="entry name" value="TPR_8"/>
    <property type="match status" value="1"/>
</dbReference>
<dbReference type="SMART" id="SM00028">
    <property type="entry name" value="TPR"/>
    <property type="match status" value="6"/>
</dbReference>
<dbReference type="PROSITE" id="PS50005">
    <property type="entry name" value="TPR"/>
    <property type="match status" value="2"/>
</dbReference>
<evidence type="ECO:0000256" key="1">
    <source>
        <dbReference type="ARBA" id="ARBA00022737"/>
    </source>
</evidence>
<evidence type="ECO:0000313" key="5">
    <source>
        <dbReference type="Proteomes" id="UP001589562"/>
    </source>
</evidence>
<dbReference type="Pfam" id="PF13374">
    <property type="entry name" value="TPR_10"/>
    <property type="match status" value="1"/>
</dbReference>
<comment type="caution">
    <text evidence="4">The sequence shown here is derived from an EMBL/GenBank/DDBJ whole genome shotgun (WGS) entry which is preliminary data.</text>
</comment>
<gene>
    <name evidence="4" type="ORF">ACFFVK_12530</name>
</gene>
<protein>
    <submittedName>
        <fullName evidence="4">Tetratricopeptide repeat protein</fullName>
    </submittedName>
</protein>
<evidence type="ECO:0000256" key="2">
    <source>
        <dbReference type="ARBA" id="ARBA00022803"/>
    </source>
</evidence>
<keyword evidence="1" id="KW-0677">Repeat</keyword>
<dbReference type="InterPro" id="IPR050498">
    <property type="entry name" value="Ycf3"/>
</dbReference>
<dbReference type="PANTHER" id="PTHR44858:SF1">
    <property type="entry name" value="UDP-N-ACETYLGLUCOSAMINE--PEPTIDE N-ACETYLGLUCOSAMINYLTRANSFERASE SPINDLY-RELATED"/>
    <property type="match status" value="1"/>
</dbReference>
<name>A0ABV5HBY1_9FLAO</name>
<dbReference type="EMBL" id="JBHMFE010000015">
    <property type="protein sequence ID" value="MFB9109405.1"/>
    <property type="molecule type" value="Genomic_DNA"/>
</dbReference>
<dbReference type="Gene3D" id="1.25.40.10">
    <property type="entry name" value="Tetratricopeptide repeat domain"/>
    <property type="match status" value="2"/>
</dbReference>
<feature type="repeat" description="TPR" evidence="3">
    <location>
        <begin position="39"/>
        <end position="72"/>
    </location>
</feature>
<reference evidence="4 5" key="1">
    <citation type="submission" date="2024-09" db="EMBL/GenBank/DDBJ databases">
        <authorList>
            <person name="Sun Q."/>
            <person name="Mori K."/>
        </authorList>
    </citation>
    <scope>NUCLEOTIDE SEQUENCE [LARGE SCALE GENOMIC DNA]</scope>
    <source>
        <strain evidence="4 5">CECT 8365</strain>
    </source>
</reference>
<organism evidence="4 5">
    <name type="scientific">Flavobacterium gyeonganense</name>
    <dbReference type="NCBI Taxonomy" id="1310418"/>
    <lineage>
        <taxon>Bacteria</taxon>
        <taxon>Pseudomonadati</taxon>
        <taxon>Bacteroidota</taxon>
        <taxon>Flavobacteriia</taxon>
        <taxon>Flavobacteriales</taxon>
        <taxon>Flavobacteriaceae</taxon>
        <taxon>Flavobacterium</taxon>
    </lineage>
</organism>
<evidence type="ECO:0000313" key="4">
    <source>
        <dbReference type="EMBL" id="MFB9109405.1"/>
    </source>
</evidence>
<keyword evidence="2 3" id="KW-0802">TPR repeat</keyword>
<evidence type="ECO:0000256" key="3">
    <source>
        <dbReference type="PROSITE-ProRule" id="PRU00339"/>
    </source>
</evidence>
<dbReference type="PANTHER" id="PTHR44858">
    <property type="entry name" value="TETRATRICOPEPTIDE REPEAT PROTEIN 6"/>
    <property type="match status" value="1"/>
</dbReference>
<dbReference type="InterPro" id="IPR019734">
    <property type="entry name" value="TPR_rpt"/>
</dbReference>
<dbReference type="Proteomes" id="UP001589562">
    <property type="component" value="Unassembled WGS sequence"/>
</dbReference>
<proteinExistence type="predicted"/>
<accession>A0ABV5HBY1</accession>
<dbReference type="InterPro" id="IPR011990">
    <property type="entry name" value="TPR-like_helical_dom_sf"/>
</dbReference>
<keyword evidence="5" id="KW-1185">Reference proteome</keyword>
<dbReference type="RefSeq" id="WP_379680540.1">
    <property type="nucleotide sequence ID" value="NZ_JBHMFE010000015.1"/>
</dbReference>
<dbReference type="SUPFAM" id="SSF48452">
    <property type="entry name" value="TPR-like"/>
    <property type="match status" value="2"/>
</dbReference>
<feature type="repeat" description="TPR" evidence="3">
    <location>
        <begin position="5"/>
        <end position="38"/>
    </location>
</feature>
<sequence length="327" mass="38125">MKTDIKEINNQGVVHFLNKNFAEAKNKYTEALSLDADNTTTLNNLGLLYLHEKKNKEAEELFRKAFTISENETYALNLGHSLIYQKQFLEAEKYYLKSINIKRTNLQSWESLVSLYEYTGQFEKAIDTLQTLIITGNSKVVYKIKLSKLLIKIEKYKEALDMLYTSLDNRGYESEILYYIAFVHLKNQNLGLAKTAVENSLSHNPFRELSLELAATIAISLLDNEMAIKYWNEILKINSMNHAVRINKSILYISKKQTKQALNELDFVLNFEPKNPKALYYKAVLYLEEKNKLYDAEKILKTLLQFQNDYAEKASAMLYNIFKQKKR</sequence>